<evidence type="ECO:0000259" key="1">
    <source>
        <dbReference type="Pfam" id="PF13403"/>
    </source>
</evidence>
<name>A0A1I3AK24_9RHOB</name>
<keyword evidence="3" id="KW-1185">Reference proteome</keyword>
<accession>A0A1I3AK24</accession>
<dbReference type="RefSeq" id="WP_083412722.1">
    <property type="nucleotide sequence ID" value="NZ_CBCRYP010000015.1"/>
</dbReference>
<reference evidence="2 3" key="1">
    <citation type="submission" date="2016-10" db="EMBL/GenBank/DDBJ databases">
        <authorList>
            <person name="de Groot N.N."/>
        </authorList>
    </citation>
    <scope>NUCLEOTIDE SEQUENCE [LARGE SCALE GENOMIC DNA]</scope>
    <source>
        <strain evidence="2 3">DSM 8537</strain>
    </source>
</reference>
<dbReference type="STRING" id="34004.SAMN04488021_11567"/>
<dbReference type="SUPFAM" id="SSF51294">
    <property type="entry name" value="Hedgehog/intein (Hint) domain"/>
    <property type="match status" value="1"/>
</dbReference>
<evidence type="ECO:0000313" key="2">
    <source>
        <dbReference type="EMBL" id="SFH50407.1"/>
    </source>
</evidence>
<dbReference type="InterPro" id="IPR028992">
    <property type="entry name" value="Hedgehog/Intein_dom"/>
</dbReference>
<evidence type="ECO:0000313" key="3">
    <source>
        <dbReference type="Proteomes" id="UP000183635"/>
    </source>
</evidence>
<protein>
    <submittedName>
        <fullName evidence="2">Hint domain-containing protein</fullName>
    </submittedName>
</protein>
<dbReference type="Pfam" id="PF13403">
    <property type="entry name" value="Hint_2"/>
    <property type="match status" value="1"/>
</dbReference>
<proteinExistence type="predicted"/>
<dbReference type="OrthoDB" id="6305173at2"/>
<dbReference type="EMBL" id="FOPU01000015">
    <property type="protein sequence ID" value="SFH50407.1"/>
    <property type="molecule type" value="Genomic_DNA"/>
</dbReference>
<gene>
    <name evidence="2" type="ORF">SAMN04488021_11567</name>
</gene>
<dbReference type="Proteomes" id="UP000183635">
    <property type="component" value="Unassembled WGS sequence"/>
</dbReference>
<dbReference type="AlphaFoldDB" id="A0A1I3AK24"/>
<organism evidence="2 3">
    <name type="scientific">Paracoccus aminovorans</name>
    <dbReference type="NCBI Taxonomy" id="34004"/>
    <lineage>
        <taxon>Bacteria</taxon>
        <taxon>Pseudomonadati</taxon>
        <taxon>Pseudomonadota</taxon>
        <taxon>Alphaproteobacteria</taxon>
        <taxon>Rhodobacterales</taxon>
        <taxon>Paracoccaceae</taxon>
        <taxon>Paracoccus</taxon>
    </lineage>
</organism>
<dbReference type="Gene3D" id="2.170.16.10">
    <property type="entry name" value="Hedgehog/Intein (Hint) domain"/>
    <property type="match status" value="1"/>
</dbReference>
<feature type="domain" description="Hedgehog/Intein (Hint)" evidence="1">
    <location>
        <begin position="192"/>
        <end position="338"/>
    </location>
</feature>
<dbReference type="InterPro" id="IPR036844">
    <property type="entry name" value="Hint_dom_sf"/>
</dbReference>
<sequence>MTFDHGGHGGHCGPSGPGCENMIYLGKLPDMDPNEFLPGAEKAGKILGGTSHGSASDPLSKHLVEVSANDVNHDGVIRTNDGLFGFFSETIQHDADGDGCESTYKVDSTFIVNNTSVTFLNPDGSTETLCVPVRIMQDTGGNTFLMPPPKGASEAEIQALTTRPIVSVNFPSNSHCYDLCHDGIFTDRHCFPCFARGTLIETEHGAMPVEALEPGVKVLTRDHGLQALRWAGSRVLGSKALDVSPNLRPIRISAGALGQGLPLRDLIVSPQHRILVRSKIAQKMFGCAEVLVAAKQLLQIEGIDIAQDLDTVEYFHLLFDRHEIVLSEGAETESLYTGAEALKSVGQAAREEIFALFPELRDRTEDASPEGARLLASGRTGRKLAVRHAQHHKPLLQ</sequence>